<evidence type="ECO:0000313" key="5">
    <source>
        <dbReference type="Proteomes" id="UP000238220"/>
    </source>
</evidence>
<evidence type="ECO:0000256" key="1">
    <source>
        <dbReference type="SAM" id="MobiDB-lite"/>
    </source>
</evidence>
<dbReference type="Proteomes" id="UP000238220">
    <property type="component" value="Unassembled WGS sequence"/>
</dbReference>
<evidence type="ECO:0000259" key="2">
    <source>
        <dbReference type="Pfam" id="PF01968"/>
    </source>
</evidence>
<dbReference type="Pfam" id="PF05378">
    <property type="entry name" value="Hydant_A_N"/>
    <property type="match status" value="1"/>
</dbReference>
<protein>
    <submittedName>
        <fullName evidence="4">Hydantoinase</fullName>
    </submittedName>
</protein>
<gene>
    <name evidence="4" type="ORF">C3942_10085</name>
</gene>
<name>A0A2S5TH99_9GAMM</name>
<dbReference type="PANTHER" id="PTHR11365">
    <property type="entry name" value="5-OXOPROLINASE RELATED"/>
    <property type="match status" value="1"/>
</dbReference>
<feature type="region of interest" description="Disordered" evidence="1">
    <location>
        <begin position="1"/>
        <end position="27"/>
    </location>
</feature>
<dbReference type="GO" id="GO:0017168">
    <property type="term" value="F:5-oxoprolinase (ATP-hydrolyzing) activity"/>
    <property type="evidence" value="ECO:0007669"/>
    <property type="project" value="TreeGrafter"/>
</dbReference>
<evidence type="ECO:0000259" key="3">
    <source>
        <dbReference type="Pfam" id="PF05378"/>
    </source>
</evidence>
<dbReference type="GO" id="GO:0005829">
    <property type="term" value="C:cytosol"/>
    <property type="evidence" value="ECO:0007669"/>
    <property type="project" value="TreeGrafter"/>
</dbReference>
<keyword evidence="5" id="KW-1185">Reference proteome</keyword>
<feature type="compositionally biased region" description="Low complexity" evidence="1">
    <location>
        <begin position="18"/>
        <end position="27"/>
    </location>
</feature>
<proteinExistence type="predicted"/>
<evidence type="ECO:0000313" key="4">
    <source>
        <dbReference type="EMBL" id="PPE74363.1"/>
    </source>
</evidence>
<dbReference type="RefSeq" id="WP_104230251.1">
    <property type="nucleotide sequence ID" value="NZ_PSNW01000004.1"/>
</dbReference>
<dbReference type="OrthoDB" id="9768323at2"/>
<dbReference type="EMBL" id="PSNW01000004">
    <property type="protein sequence ID" value="PPE74363.1"/>
    <property type="molecule type" value="Genomic_DNA"/>
</dbReference>
<feature type="domain" description="Hydantoinase A/oxoprolinase" evidence="2">
    <location>
        <begin position="224"/>
        <end position="504"/>
    </location>
</feature>
<dbReference type="InterPro" id="IPR045079">
    <property type="entry name" value="Oxoprolinase-like"/>
</dbReference>
<dbReference type="InterPro" id="IPR008040">
    <property type="entry name" value="Hydant_A_N"/>
</dbReference>
<feature type="domain" description="Hydantoinase/oxoprolinase N-terminal" evidence="3">
    <location>
        <begin position="33"/>
        <end position="139"/>
    </location>
</feature>
<dbReference type="InterPro" id="IPR002821">
    <property type="entry name" value="Hydantoinase_A"/>
</dbReference>
<reference evidence="4 5" key="1">
    <citation type="submission" date="2018-02" db="EMBL/GenBank/DDBJ databases">
        <title>Genome sequencing of Solimonas sp. HR-BB.</title>
        <authorList>
            <person name="Lee Y."/>
            <person name="Jeon C.O."/>
        </authorList>
    </citation>
    <scope>NUCLEOTIDE SEQUENCE [LARGE SCALE GENOMIC DNA]</scope>
    <source>
        <strain evidence="4 5">HR-BB</strain>
    </source>
</reference>
<dbReference type="PANTHER" id="PTHR11365:SF23">
    <property type="entry name" value="HYPOTHETICAL 5-OXOPROLINASE (EUROFUNG)-RELATED"/>
    <property type="match status" value="1"/>
</dbReference>
<dbReference type="Pfam" id="PF01968">
    <property type="entry name" value="Hydantoinase_A"/>
    <property type="match status" value="1"/>
</dbReference>
<dbReference type="GO" id="GO:0006749">
    <property type="term" value="P:glutathione metabolic process"/>
    <property type="evidence" value="ECO:0007669"/>
    <property type="project" value="TreeGrafter"/>
</dbReference>
<accession>A0A2S5TH99</accession>
<organism evidence="4 5">
    <name type="scientific">Solimonas fluminis</name>
    <dbReference type="NCBI Taxonomy" id="2086571"/>
    <lineage>
        <taxon>Bacteria</taxon>
        <taxon>Pseudomonadati</taxon>
        <taxon>Pseudomonadota</taxon>
        <taxon>Gammaproteobacteria</taxon>
        <taxon>Nevskiales</taxon>
        <taxon>Nevskiaceae</taxon>
        <taxon>Solimonas</taxon>
    </lineage>
</organism>
<feature type="compositionally biased region" description="Basic and acidic residues" evidence="1">
    <location>
        <begin position="7"/>
        <end position="17"/>
    </location>
</feature>
<comment type="caution">
    <text evidence="4">The sequence shown here is derived from an EMBL/GenBank/DDBJ whole genome shotgun (WGS) entry which is preliminary data.</text>
</comment>
<sequence>MNAATEADVRVRSRRAEAPAAGAAPQAGSGKLINIDNGGTLTDFCVIDGGKVYRTKSVTTPYDLSKCFFDGLRKASAAIYGKEDLLQLLLSTDHIRYSTTQGTNALVERKGQRLGLLLSGLDAADLQKDAQQKDVFAGLVGTRVATLDPKADEAALEVAATQAINKLASEGANRIVIGFGGAQRDAGETRLKKILLKKFPPHLLGAIPLLYSHEVVQDEDDARRVWTALFNAFLHPAMERFLYNAEHRLREYKTRNPLLIFRNDGASARISRTAAVKTYSSGPRGGAEGARALAAHYGFKRLLGMDIGGTTTDISLVEQGSVTTERRGHIEGVETSLPLCKVVSAGVGGSSIISVVDGRIKVGPESVGGAPGPACFGLGGTLATITDAFLVLGLLDPASFFGGELKIDVERARAAIEANVAKPLNLSVEAAADAMQQAWAQKVADSLKDYTKITPDTTLAAFGGAGPFIACKVAEAAGISQIIIPGLAAVFSAFGIGFSDIAHEYEAPLPSSDAAGLKATRELLLERARRGMFAEGFELADCRIETWLQAGEELVALDGDKLPALPKGAQVAMVLKATRVIARASLSGRFGAQGKAAAAAGTRRVTAGGKAAELPLYRVEEQAGGAQAQGPCVLEEAFFTCRIDAGWRFEINESGDILLSR</sequence>
<dbReference type="AlphaFoldDB" id="A0A2S5TH99"/>